<evidence type="ECO:0008006" key="4">
    <source>
        <dbReference type="Google" id="ProtNLM"/>
    </source>
</evidence>
<dbReference type="SUPFAM" id="SSF56935">
    <property type="entry name" value="Porins"/>
    <property type="match status" value="1"/>
</dbReference>
<comment type="caution">
    <text evidence="2">The sequence shown here is derived from an EMBL/GenBank/DDBJ whole genome shotgun (WGS) entry which is preliminary data.</text>
</comment>
<feature type="chain" id="PRO_5020851396" description="Long-chain fatty acid transport protein" evidence="1">
    <location>
        <begin position="22"/>
        <end position="503"/>
    </location>
</feature>
<accession>A0A4V2MIT9</accession>
<protein>
    <recommendedName>
        <fullName evidence="4">Long-chain fatty acid transport protein</fullName>
    </recommendedName>
</protein>
<dbReference type="Proteomes" id="UP000292884">
    <property type="component" value="Unassembled WGS sequence"/>
</dbReference>
<dbReference type="AlphaFoldDB" id="A0A4V2MIT9"/>
<evidence type="ECO:0000313" key="2">
    <source>
        <dbReference type="EMBL" id="TCC91806.1"/>
    </source>
</evidence>
<sequence>MKKIILMFVVAIVATTSNTYAQYSGDALRFSQTNYGSTARFKAMGNAQIGVGGDMSSLGGNPAGLGLFTKSEFSLTPEFNGGGVNASYLGQNTNTTKGQLNINQIGAVFYVPTYKQKGQDTKKGLVSGVFGLGYSRNNDYSTEINYGGPNNKNSIADYFAELAGSGVPSNLGEGSLERMAYDNYLISYDNVANNYFPETFADASNANIQRKNEVRSGSVSEFNFSGAANIGNKVYIGASIGLVDIKYNTDAQYEESGKAREYNSAGILTGANTPYKLLFNQSQVTKGSGVNGRIGIIVRPVDNLRLGATVQTPTWFVIDDSYTEGLDNRGTARGTTDEQTYDYTYNLRTPLKGSFGASYIIAGQAIISADIDYVDYANIKFSNNNGSGASSTITSNNKAVRDNYQSAINYRIGAEYKINSVSLRAGYGLNGSPYKTDEDNFYDTKMYSGGLGYRVNNYYIDLAYQRIEANNTYSPYTLNNFSEPVADVKSSKNNVFLTLGLRF</sequence>
<dbReference type="Gene3D" id="2.40.160.60">
    <property type="entry name" value="Outer membrane protein transport protein (OMPP1/FadL/TodX)"/>
    <property type="match status" value="1"/>
</dbReference>
<organism evidence="2 3">
    <name type="scientific">Pedobacter frigiditerrae</name>
    <dbReference type="NCBI Taxonomy" id="2530452"/>
    <lineage>
        <taxon>Bacteria</taxon>
        <taxon>Pseudomonadati</taxon>
        <taxon>Bacteroidota</taxon>
        <taxon>Sphingobacteriia</taxon>
        <taxon>Sphingobacteriales</taxon>
        <taxon>Sphingobacteriaceae</taxon>
        <taxon>Pedobacter</taxon>
    </lineage>
</organism>
<proteinExistence type="predicted"/>
<evidence type="ECO:0000313" key="3">
    <source>
        <dbReference type="Proteomes" id="UP000292884"/>
    </source>
</evidence>
<dbReference type="RefSeq" id="WP_131552746.1">
    <property type="nucleotide sequence ID" value="NZ_SJSK01000002.1"/>
</dbReference>
<reference evidence="2 3" key="1">
    <citation type="submission" date="2019-02" db="EMBL/GenBank/DDBJ databases">
        <title>Pedobacter sp. RP-1-13 sp. nov., isolated from Arctic soil.</title>
        <authorList>
            <person name="Dahal R.H."/>
        </authorList>
    </citation>
    <scope>NUCLEOTIDE SEQUENCE [LARGE SCALE GENOMIC DNA]</scope>
    <source>
        <strain evidence="2 3">RP-1-13</strain>
    </source>
</reference>
<evidence type="ECO:0000256" key="1">
    <source>
        <dbReference type="SAM" id="SignalP"/>
    </source>
</evidence>
<dbReference type="EMBL" id="SJSK01000002">
    <property type="protein sequence ID" value="TCC91806.1"/>
    <property type="molecule type" value="Genomic_DNA"/>
</dbReference>
<dbReference type="OrthoDB" id="9765571at2"/>
<keyword evidence="3" id="KW-1185">Reference proteome</keyword>
<gene>
    <name evidence="2" type="ORF">EZ428_08645</name>
</gene>
<feature type="signal peptide" evidence="1">
    <location>
        <begin position="1"/>
        <end position="21"/>
    </location>
</feature>
<name>A0A4V2MIT9_9SPHI</name>
<keyword evidence="1" id="KW-0732">Signal</keyword>